<dbReference type="InterPro" id="IPR034904">
    <property type="entry name" value="FSCA_dom_sf"/>
</dbReference>
<comment type="caution">
    <text evidence="2">The sequence shown here is derived from an EMBL/GenBank/DDBJ whole genome shotgun (WGS) entry which is preliminary data.</text>
</comment>
<evidence type="ECO:0000259" key="1">
    <source>
        <dbReference type="Pfam" id="PF01883"/>
    </source>
</evidence>
<dbReference type="RefSeq" id="WP_259137210.1">
    <property type="nucleotide sequence ID" value="NZ_JANUXX010000001.1"/>
</dbReference>
<dbReference type="PANTHER" id="PTHR42831:SF1">
    <property type="entry name" value="FE-S PROTEIN MATURATION AUXILIARY FACTOR YITW"/>
    <property type="match status" value="1"/>
</dbReference>
<sequence>MREDIKVNDLALAISEQLVDKLQTIYDPEIELDIYNLGLVYEICLDESGHCHVVITFTEASCTCVDTLPADIVKVLSSIDEVTSVSVEVVWTPAWKMTRISRLGRITLGISPK</sequence>
<dbReference type="SUPFAM" id="SSF117916">
    <property type="entry name" value="Fe-S cluster assembly (FSCA) domain-like"/>
    <property type="match status" value="1"/>
</dbReference>
<keyword evidence="3" id="KW-1185">Reference proteome</keyword>
<dbReference type="Proteomes" id="UP001206548">
    <property type="component" value="Unassembled WGS sequence"/>
</dbReference>
<gene>
    <name evidence="2" type="ORF">NXS10_02325</name>
</gene>
<dbReference type="InterPro" id="IPR002744">
    <property type="entry name" value="MIP18-like"/>
</dbReference>
<evidence type="ECO:0000313" key="2">
    <source>
        <dbReference type="EMBL" id="MCS4487811.1"/>
    </source>
</evidence>
<dbReference type="EMBL" id="JANUXX010000001">
    <property type="protein sequence ID" value="MCS4487811.1"/>
    <property type="molecule type" value="Genomic_DNA"/>
</dbReference>
<proteinExistence type="predicted"/>
<accession>A0ABT2F709</accession>
<reference evidence="2 3" key="1">
    <citation type="journal article" date="2023" name="Int. J. Syst. Evol. Microbiol.">
        <title>Streptococcus sciuri sp. nov., Staphylococcus marylandisciuri sp. nov. and Staphylococcus americanisciuri sp. nov., isolated from faeces of eastern grey squirrel (Sciurus carolinensis).</title>
        <authorList>
            <person name="Volokhov D.V."/>
            <person name="Zagorodnyaya T.A."/>
            <person name="Furtak V.A."/>
            <person name="Nattanmai G."/>
            <person name="Randall L."/>
            <person name="Jose S."/>
            <person name="Gao Y."/>
            <person name="Eisenberg T."/>
            <person name="Delmonte P."/>
            <person name="Blom J."/>
            <person name="Mitchell K.K."/>
        </authorList>
    </citation>
    <scope>NUCLEOTIDE SEQUENCE [LARGE SCALE GENOMIC DNA]</scope>
    <source>
        <strain evidence="2 3">SQ9-PEA</strain>
    </source>
</reference>
<dbReference type="InterPro" id="IPR052339">
    <property type="entry name" value="Fe-S_Maturation_MIP18"/>
</dbReference>
<dbReference type="PANTHER" id="PTHR42831">
    <property type="entry name" value="FE-S PROTEIN MATURATION AUXILIARY FACTOR YITW"/>
    <property type="match status" value="1"/>
</dbReference>
<dbReference type="Gene3D" id="3.30.300.130">
    <property type="entry name" value="Fe-S cluster assembly (FSCA)"/>
    <property type="match status" value="1"/>
</dbReference>
<evidence type="ECO:0000313" key="3">
    <source>
        <dbReference type="Proteomes" id="UP001206548"/>
    </source>
</evidence>
<dbReference type="Pfam" id="PF01883">
    <property type="entry name" value="FeS_assembly_P"/>
    <property type="match status" value="1"/>
</dbReference>
<organism evidence="2 3">
    <name type="scientific">Streptococcus sciuri</name>
    <dbReference type="NCBI Taxonomy" id="2973939"/>
    <lineage>
        <taxon>Bacteria</taxon>
        <taxon>Bacillati</taxon>
        <taxon>Bacillota</taxon>
        <taxon>Bacilli</taxon>
        <taxon>Lactobacillales</taxon>
        <taxon>Streptococcaceae</taxon>
        <taxon>Streptococcus</taxon>
    </lineage>
</organism>
<protein>
    <submittedName>
        <fullName evidence="2">Metal-sulfur cluster assembly factor</fullName>
    </submittedName>
</protein>
<name>A0ABT2F709_9STRE</name>
<feature type="domain" description="MIP18 family-like" evidence="1">
    <location>
        <begin position="16"/>
        <end position="87"/>
    </location>
</feature>